<organism evidence="2 3">
    <name type="scientific">Dinghuibacter silviterrae</name>
    <dbReference type="NCBI Taxonomy" id="1539049"/>
    <lineage>
        <taxon>Bacteria</taxon>
        <taxon>Pseudomonadati</taxon>
        <taxon>Bacteroidota</taxon>
        <taxon>Chitinophagia</taxon>
        <taxon>Chitinophagales</taxon>
        <taxon>Chitinophagaceae</taxon>
        <taxon>Dinghuibacter</taxon>
    </lineage>
</organism>
<name>A0A4R8DK39_9BACT</name>
<gene>
    <name evidence="2" type="ORF">EDB95_5396</name>
</gene>
<sequence>MKFRSELDVKPLSAPIRYPQSILLAGSCFTEHIGERLNTYRLPVLQNPHGIMFNPISLCDMLLACVEERRYTASDLFSYGGLWSSWAFHGRFSSPDPLLALQAMNEAQREASAFLRRADWLVLTLGSAWVYELRGGVAAAGPQGSSARGGAVTGAPALGGFAPGQAVANCHKAPADWFIHRLLSVEEVLSALDQILHRLFLVRPGLRVLFTISPVRHLREGMVENNRSKAVLIQAVHHLVGKFDRLDYFPAYELVIDDLRDYRFYAEDLVHPNYQATQYVWEKFAASCMDADARALMQALDPLLAARRHKPFNPTGEEHRRFLARMGAEAAALQAKYPFLDLSADIAYFTA</sequence>
<dbReference type="PROSITE" id="PS51257">
    <property type="entry name" value="PROKAR_LIPOPROTEIN"/>
    <property type="match status" value="1"/>
</dbReference>
<dbReference type="AlphaFoldDB" id="A0A4R8DK39"/>
<dbReference type="EMBL" id="SODV01000002">
    <property type="protein sequence ID" value="TDW97546.1"/>
    <property type="molecule type" value="Genomic_DNA"/>
</dbReference>
<dbReference type="SUPFAM" id="SSF52266">
    <property type="entry name" value="SGNH hydrolase"/>
    <property type="match status" value="1"/>
</dbReference>
<dbReference type="OrthoDB" id="9807687at2"/>
<dbReference type="CDD" id="cd00229">
    <property type="entry name" value="SGNH_hydrolase"/>
    <property type="match status" value="1"/>
</dbReference>
<feature type="domain" description="GSCFA" evidence="1">
    <location>
        <begin position="22"/>
        <end position="134"/>
    </location>
</feature>
<proteinExistence type="predicted"/>
<evidence type="ECO:0000313" key="3">
    <source>
        <dbReference type="Proteomes" id="UP000294498"/>
    </source>
</evidence>
<comment type="caution">
    <text evidence="2">The sequence shown here is derived from an EMBL/GenBank/DDBJ whole genome shotgun (WGS) entry which is preliminary data.</text>
</comment>
<reference evidence="2 3" key="1">
    <citation type="submission" date="2019-03" db="EMBL/GenBank/DDBJ databases">
        <title>Genomic Encyclopedia of Type Strains, Phase IV (KMG-IV): sequencing the most valuable type-strain genomes for metagenomic binning, comparative biology and taxonomic classification.</title>
        <authorList>
            <person name="Goeker M."/>
        </authorList>
    </citation>
    <scope>NUCLEOTIDE SEQUENCE [LARGE SCALE GENOMIC DNA]</scope>
    <source>
        <strain evidence="2 3">DSM 100059</strain>
    </source>
</reference>
<dbReference type="Proteomes" id="UP000294498">
    <property type="component" value="Unassembled WGS sequence"/>
</dbReference>
<evidence type="ECO:0000313" key="2">
    <source>
        <dbReference type="EMBL" id="TDW97546.1"/>
    </source>
</evidence>
<evidence type="ECO:0000259" key="1">
    <source>
        <dbReference type="Pfam" id="PF08885"/>
    </source>
</evidence>
<protein>
    <submittedName>
        <fullName evidence="2">GSCFA family protein</fullName>
    </submittedName>
</protein>
<accession>A0A4R8DK39</accession>
<dbReference type="InterPro" id="IPR014982">
    <property type="entry name" value="GSCFA"/>
</dbReference>
<dbReference type="Pfam" id="PF08885">
    <property type="entry name" value="GSCFA"/>
    <property type="match status" value="2"/>
</dbReference>
<keyword evidence="3" id="KW-1185">Reference proteome</keyword>
<feature type="domain" description="GSCFA" evidence="1">
    <location>
        <begin position="164"/>
        <end position="284"/>
    </location>
</feature>